<protein>
    <submittedName>
        <fullName evidence="2">Glyoxalase</fullName>
    </submittedName>
</protein>
<keyword evidence="3" id="KW-1185">Reference proteome</keyword>
<dbReference type="AlphaFoldDB" id="A0A2A2EQY2"/>
<evidence type="ECO:0000313" key="2">
    <source>
        <dbReference type="EMBL" id="PAU75536.1"/>
    </source>
</evidence>
<reference evidence="2 3" key="1">
    <citation type="submission" date="2017-08" db="EMBL/GenBank/DDBJ databases">
        <title>Halomonas alkalisoli sp. nov., isolated from saline alkaline soil.</title>
        <authorList>
            <person name="Wang D."/>
            <person name="Zhang G."/>
        </authorList>
    </citation>
    <scope>NUCLEOTIDE SEQUENCE [LARGE SCALE GENOMIC DNA]</scope>
    <source>
        <strain evidence="2 3">WRN001</strain>
    </source>
</reference>
<dbReference type="EMBL" id="NSKB01000006">
    <property type="protein sequence ID" value="PAU75536.1"/>
    <property type="molecule type" value="Genomic_DNA"/>
</dbReference>
<dbReference type="InterPro" id="IPR041581">
    <property type="entry name" value="Glyoxalase_6"/>
</dbReference>
<comment type="caution">
    <text evidence="2">The sequence shown here is derived from an EMBL/GenBank/DDBJ whole genome shotgun (WGS) entry which is preliminary data.</text>
</comment>
<sequence length="139" mass="15051">MEFLVNLDVDDLERGIDFYVQAFGLKVGRRFGDDGVELIGGPAPIYLLAKDSGSPAYAAGGATPGAQRHYTRHWTPVHLDVVVENIDTAVEKAIAAGAIQEQPIATNDWGKLAMLADPFGHGFCFVQFLNRGYDEIATV</sequence>
<dbReference type="Gene3D" id="3.10.180.10">
    <property type="entry name" value="2,3-Dihydroxybiphenyl 1,2-Dioxygenase, domain 1"/>
    <property type="match status" value="1"/>
</dbReference>
<dbReference type="OrthoDB" id="5522469at2"/>
<dbReference type="SUPFAM" id="SSF54593">
    <property type="entry name" value="Glyoxalase/Bleomycin resistance protein/Dihydroxybiphenyl dioxygenase"/>
    <property type="match status" value="1"/>
</dbReference>
<dbReference type="InterPro" id="IPR037523">
    <property type="entry name" value="VOC_core"/>
</dbReference>
<dbReference type="InterPro" id="IPR029068">
    <property type="entry name" value="Glyas_Bleomycin-R_OHBP_Dase"/>
</dbReference>
<evidence type="ECO:0000313" key="3">
    <source>
        <dbReference type="Proteomes" id="UP000217771"/>
    </source>
</evidence>
<name>A0A2A2EQY2_9GAMM</name>
<evidence type="ECO:0000259" key="1">
    <source>
        <dbReference type="PROSITE" id="PS51819"/>
    </source>
</evidence>
<proteinExistence type="predicted"/>
<organism evidence="2 3">
    <name type="scientific">Halomonas salipaludis</name>
    <dbReference type="NCBI Taxonomy" id="2032625"/>
    <lineage>
        <taxon>Bacteria</taxon>
        <taxon>Pseudomonadati</taxon>
        <taxon>Pseudomonadota</taxon>
        <taxon>Gammaproteobacteria</taxon>
        <taxon>Oceanospirillales</taxon>
        <taxon>Halomonadaceae</taxon>
        <taxon>Halomonas</taxon>
    </lineage>
</organism>
<dbReference type="Pfam" id="PF18029">
    <property type="entry name" value="Glyoxalase_6"/>
    <property type="match status" value="1"/>
</dbReference>
<dbReference type="RefSeq" id="WP_095621962.1">
    <property type="nucleotide sequence ID" value="NZ_NSKB01000006.1"/>
</dbReference>
<gene>
    <name evidence="2" type="ORF">CK498_16540</name>
</gene>
<dbReference type="PROSITE" id="PS51819">
    <property type="entry name" value="VOC"/>
    <property type="match status" value="1"/>
</dbReference>
<dbReference type="Proteomes" id="UP000217771">
    <property type="component" value="Unassembled WGS sequence"/>
</dbReference>
<feature type="domain" description="VOC" evidence="1">
    <location>
        <begin position="1"/>
        <end position="128"/>
    </location>
</feature>
<accession>A0A2A2EQY2</accession>